<dbReference type="EMBL" id="UZAK01045930">
    <property type="protein sequence ID" value="VDP74565.1"/>
    <property type="molecule type" value="Genomic_DNA"/>
</dbReference>
<accession>A0A183L1G8</accession>
<evidence type="ECO:0000313" key="1">
    <source>
        <dbReference type="EMBL" id="VDP74565.1"/>
    </source>
</evidence>
<dbReference type="AlphaFoldDB" id="A0A183L1G8"/>
<dbReference type="WBParaSite" id="SCUD_0002117101-mRNA-1">
    <property type="protein sequence ID" value="SCUD_0002117101-mRNA-1"/>
    <property type="gene ID" value="SCUD_0002117101"/>
</dbReference>
<sequence>MVSQHTFQLYYLKLNYSSNYKKCLNPVMIKVDAVVLEVNCPEKLQG</sequence>
<proteinExistence type="predicted"/>
<evidence type="ECO:0000313" key="2">
    <source>
        <dbReference type="Proteomes" id="UP000279833"/>
    </source>
</evidence>
<reference evidence="1 2" key="2">
    <citation type="submission" date="2018-11" db="EMBL/GenBank/DDBJ databases">
        <authorList>
            <consortium name="Pathogen Informatics"/>
        </authorList>
    </citation>
    <scope>NUCLEOTIDE SEQUENCE [LARGE SCALE GENOMIC DNA]</scope>
    <source>
        <strain evidence="1">Dakar</strain>
        <strain evidence="2">Dakar, Senegal</strain>
    </source>
</reference>
<name>A0A183L1G8_9TREM</name>
<protein>
    <submittedName>
        <fullName evidence="1 3">Uncharacterized protein</fullName>
    </submittedName>
</protein>
<dbReference type="Proteomes" id="UP000279833">
    <property type="component" value="Unassembled WGS sequence"/>
</dbReference>
<evidence type="ECO:0000313" key="3">
    <source>
        <dbReference type="WBParaSite" id="SCUD_0002117101-mRNA-1"/>
    </source>
</evidence>
<reference evidence="3" key="1">
    <citation type="submission" date="2016-06" db="UniProtKB">
        <authorList>
            <consortium name="WormBaseParasite"/>
        </authorList>
    </citation>
    <scope>IDENTIFICATION</scope>
</reference>
<organism evidence="3">
    <name type="scientific">Schistosoma curassoni</name>
    <dbReference type="NCBI Taxonomy" id="6186"/>
    <lineage>
        <taxon>Eukaryota</taxon>
        <taxon>Metazoa</taxon>
        <taxon>Spiralia</taxon>
        <taxon>Lophotrochozoa</taxon>
        <taxon>Platyhelminthes</taxon>
        <taxon>Trematoda</taxon>
        <taxon>Digenea</taxon>
        <taxon>Strigeidida</taxon>
        <taxon>Schistosomatoidea</taxon>
        <taxon>Schistosomatidae</taxon>
        <taxon>Schistosoma</taxon>
    </lineage>
</organism>
<keyword evidence="2" id="KW-1185">Reference proteome</keyword>
<gene>
    <name evidence="1" type="ORF">SCUD_LOCUS21168</name>
</gene>